<keyword evidence="7" id="KW-0328">Glycosyltransferase</keyword>
<gene>
    <name evidence="22" type="ORF">SADUNF_Sadunf10G0021000</name>
</gene>
<dbReference type="CDD" id="cd11299">
    <property type="entry name" value="O-FucT_plant"/>
    <property type="match status" value="1"/>
</dbReference>
<feature type="region of interest" description="Disordered" evidence="19">
    <location>
        <begin position="1"/>
        <end position="42"/>
    </location>
</feature>
<keyword evidence="12 20" id="KW-1133">Transmembrane helix</keyword>
<evidence type="ECO:0000313" key="23">
    <source>
        <dbReference type="Proteomes" id="UP000657918"/>
    </source>
</evidence>
<comment type="similarity">
    <text evidence="4">Belongs to the glycosyltransferase GT106 family.</text>
</comment>
<evidence type="ECO:0000256" key="13">
    <source>
        <dbReference type="ARBA" id="ARBA00023136"/>
    </source>
</evidence>
<dbReference type="SUPFAM" id="SSF50370">
    <property type="entry name" value="Ricin B-like lectins"/>
    <property type="match status" value="2"/>
</dbReference>
<evidence type="ECO:0000256" key="2">
    <source>
        <dbReference type="ARBA" id="ARBA00004167"/>
    </source>
</evidence>
<dbReference type="InterPro" id="IPR002241">
    <property type="entry name" value="Glyco_hydro_27"/>
</dbReference>
<dbReference type="InterPro" id="IPR019378">
    <property type="entry name" value="GDP-Fuc_O-FucTrfase"/>
</dbReference>
<keyword evidence="10" id="KW-0732">Signal</keyword>
<evidence type="ECO:0000256" key="11">
    <source>
        <dbReference type="ARBA" id="ARBA00022801"/>
    </source>
</evidence>
<keyword evidence="16" id="KW-0119">Carbohydrate metabolism</keyword>
<keyword evidence="13 20" id="KW-0472">Membrane</keyword>
<dbReference type="PANTHER" id="PTHR31933">
    <property type="entry name" value="O-FUCOSYLTRANSFERASE 2-RELATED"/>
    <property type="match status" value="1"/>
</dbReference>
<dbReference type="InterPro" id="IPR013785">
    <property type="entry name" value="Aldolase_TIM"/>
</dbReference>
<dbReference type="PROSITE" id="PS50231">
    <property type="entry name" value="RICIN_B_LECTIN"/>
    <property type="match status" value="1"/>
</dbReference>
<evidence type="ECO:0000256" key="15">
    <source>
        <dbReference type="ARBA" id="ARBA00023253"/>
    </source>
</evidence>
<evidence type="ECO:0000256" key="10">
    <source>
        <dbReference type="ARBA" id="ARBA00022729"/>
    </source>
</evidence>
<organism evidence="22 23">
    <name type="scientific">Salix dunnii</name>
    <dbReference type="NCBI Taxonomy" id="1413687"/>
    <lineage>
        <taxon>Eukaryota</taxon>
        <taxon>Viridiplantae</taxon>
        <taxon>Streptophyta</taxon>
        <taxon>Embryophyta</taxon>
        <taxon>Tracheophyta</taxon>
        <taxon>Spermatophyta</taxon>
        <taxon>Magnoliopsida</taxon>
        <taxon>eudicotyledons</taxon>
        <taxon>Gunneridae</taxon>
        <taxon>Pentapetalae</taxon>
        <taxon>rosids</taxon>
        <taxon>fabids</taxon>
        <taxon>Malpighiales</taxon>
        <taxon>Salicaceae</taxon>
        <taxon>Saliceae</taxon>
        <taxon>Salix</taxon>
    </lineage>
</organism>
<dbReference type="Gene3D" id="2.60.40.1180">
    <property type="entry name" value="Golgi alpha-mannosidase II"/>
    <property type="match status" value="2"/>
</dbReference>
<dbReference type="GO" id="GO:0004557">
    <property type="term" value="F:alpha-galactosidase activity"/>
    <property type="evidence" value="ECO:0007669"/>
    <property type="project" value="UniProtKB-EC"/>
</dbReference>
<feature type="compositionally biased region" description="Low complexity" evidence="19">
    <location>
        <begin position="7"/>
        <end position="17"/>
    </location>
</feature>
<evidence type="ECO:0000313" key="22">
    <source>
        <dbReference type="EMBL" id="KAF9673407.1"/>
    </source>
</evidence>
<protein>
    <recommendedName>
        <fullName evidence="6">alpha-galactosidase</fullName>
        <ecNumber evidence="6">3.2.1.22</ecNumber>
    </recommendedName>
    <alternativeName>
        <fullName evidence="18">O-fucosyltransferase family protein</fullName>
    </alternativeName>
</protein>
<evidence type="ECO:0000256" key="1">
    <source>
        <dbReference type="ARBA" id="ARBA00001255"/>
    </source>
</evidence>
<evidence type="ECO:0000256" key="9">
    <source>
        <dbReference type="ARBA" id="ARBA00022692"/>
    </source>
</evidence>
<comment type="subcellular location">
    <subcellularLocation>
        <location evidence="2">Membrane</location>
        <topology evidence="2">Single-pass membrane protein</topology>
    </subcellularLocation>
</comment>
<keyword evidence="9 20" id="KW-0812">Transmembrane</keyword>
<evidence type="ECO:0000256" key="7">
    <source>
        <dbReference type="ARBA" id="ARBA00022676"/>
    </source>
</evidence>
<evidence type="ECO:0000256" key="20">
    <source>
        <dbReference type="SAM" id="Phobius"/>
    </source>
</evidence>
<dbReference type="Gene3D" id="3.40.50.11350">
    <property type="match status" value="1"/>
</dbReference>
<evidence type="ECO:0000259" key="21">
    <source>
        <dbReference type="Pfam" id="PF17801"/>
    </source>
</evidence>
<comment type="catalytic activity">
    <reaction evidence="1">
        <text>Hydrolysis of terminal, non-reducing alpha-D-galactose residues in alpha-D-galactosides, including galactose oligosaccharides, galactomannans and galactolipids.</text>
        <dbReference type="EC" id="3.2.1.22"/>
    </reaction>
</comment>
<name>A0A835JPA6_9ROSI</name>
<dbReference type="GO" id="GO:0016020">
    <property type="term" value="C:membrane"/>
    <property type="evidence" value="ECO:0007669"/>
    <property type="project" value="UniProtKB-SubCell"/>
</dbReference>
<dbReference type="GO" id="GO:0006004">
    <property type="term" value="P:fucose metabolic process"/>
    <property type="evidence" value="ECO:0007669"/>
    <property type="project" value="UniProtKB-KW"/>
</dbReference>
<evidence type="ECO:0000256" key="3">
    <source>
        <dbReference type="ARBA" id="ARBA00004881"/>
    </source>
</evidence>
<dbReference type="EC" id="3.2.1.22" evidence="6"/>
<dbReference type="SUPFAM" id="SSF51011">
    <property type="entry name" value="Glycosyl hydrolase domain"/>
    <property type="match status" value="2"/>
</dbReference>
<dbReference type="Pfam" id="PF17801">
    <property type="entry name" value="Melibiase_C"/>
    <property type="match status" value="2"/>
</dbReference>
<dbReference type="Pfam" id="PF10250">
    <property type="entry name" value="O-FucT"/>
    <property type="match status" value="1"/>
</dbReference>
<keyword evidence="15" id="KW-0294">Fucose metabolism</keyword>
<dbReference type="SUPFAM" id="SSF51445">
    <property type="entry name" value="(Trans)glycosidases"/>
    <property type="match status" value="2"/>
</dbReference>
<keyword evidence="14" id="KW-0325">Glycoprotein</keyword>
<evidence type="ECO:0000256" key="14">
    <source>
        <dbReference type="ARBA" id="ARBA00023180"/>
    </source>
</evidence>
<keyword evidence="8" id="KW-0808">Transferase</keyword>
<sequence>MVELRHSSSLGARASSSPMKRDEDASPLVHVTTHDDDDRHHLSRDRDRSFWSFVSDDPRVFSLLNSRISLILIAVFFIVGLISAFSIFNRLNAPYLCKKDGIVLHCPHVNEAPSLWENPYSATTSWKPCAERRDNGISDLPPENETNGYIFIHAEGGLNQQRIAICNAVAVAKIMNATLILPVLKQDQIWKDQTKFEDIFDVDHFIDYLKYDVRIVRDIPEWFTDKSELFTSIRFGFGAQFLMLRTVKNIPKYAPAQFYVDNVLPRIKEKKIMALKPFVDRLGYDNVPSEINRLRCRVNYHALKFLPEIEEMSDLLVARMRNRTGVSNPFMALHLRFEKGMVGLSFCDFVGTRDEKARMAEYRKKEWPRRYKNGSHLWQLALQKRKEGRCPLEPGEVAVILRAMGYPKETQIYVASGQVYGGQNRMAPLKNMFPSLVTKEELATKEELDGFRKHVTSLAALDFLVCLKSDVFVMTHGGNFAKLIIGARRYMGHRHKSIKPDKGLMSKSFGDPYMGWATFVEDVVVTHQTRTGLPEETFPNYDLWENPLTPCIHSSVICEYHGQRNAWREVFIWEGLGEYGSTQIDAGVLGQDSSVTGSLLLQWLVFLCKSSNKGPGRQQVLAFPQLTRPGEHAWVSSQPEHASFPPRGWNSYDSFCWIISEKDFLQSAGIISQRLKPYGYEYAVVDYLWYRKNVPGAYPDSLGFDVIDEWGRLIPDPNRWPSSKNRKGFTEVANKVHSMGLKFGIHVMRGLSRQAYDANTLILDTATIAESCKLYHHKNRLVRRKGGAYEDSGRQWRAKDIGIKERACAWMSHGFMSVNTKLGAGRAFLRSLYEQYAEWGVDFVKHDCVFGDDMDVDEITFVSEVLQKLNRPILYSLSPGTSVTPTMAKDISGLVNMYRVTGDDWDTWGDVAAHFDVSRDFAAANKIGAKGLLGRSWPDLDMLPLGWLTDPGSNRGPYRMSNLNLNEQKTQFPYVTGTKGSTYKTMAHSQGSRRCLEEVGKSHTQFLGFTSCNHPKVNGWSIEALDQDLDQICWKENMGNHEPLCLYKRKTLLASDERLIYNEGELHLFASDGMEFCLDASPRHKRTSRELKSGSFSPCRSDANQMWELNNNGSLVSSYSGLCATVKSTDAHVGSSRVRSWIATGRKGEVYVALFNLNSEKTVISATISDLTKALPGRSLNATSCRGTEVWSGKDFGKIKDSISMEVEMHGCALVSSQPEHASFPPRGWNSYDSFDWILSEVDYLQSAEMISQRLQPYGYEYAVVDYLWYRRNVPGAYPDSLGFDVIDEWGRLLPDPDRWPSSEDGKGFTEVAQKVQSVGLKFGIHVMRGLSRQAYDANTPILDTTTGGVYEESGRQWRAKDIGITERACGWMPHGFMSVNTKLGAGRAFLRSLYEQYAEWGVDFVKHDCVFGNDLDVDEITFVSEVLQKLNRPILYSVSPGVIPTPVMAKDISGLVNMYRVTGDDWDTWGDVAAHFDVSRDFAADNKIGAKGLLGRSWPDLDMLPIGWLTNPGSNRGPHRLSNLNLDEQRTQFPFVTGTKVSSNMTTNHSQRSGRGLKEVGTSHTQFVGFTSCNHPKVDGWSVKALDQYVDQICWKESMRSHEPLCLYKRKPLLPSDDGRLIYNQGGFHLFASDGMEFCLDASPRKKRASKEFTSGSFFRCRSDASQMWDLNSNGSLISSYFGLCATVKSIDANVDNSGVRSWIATGRKGEIYVALFNLNSEKTVISATISDLTKALPGRSLNAASCPGTEVWSGKDFGEIKDSISMEVEMHGCALFVLNCP</sequence>
<evidence type="ECO:0000256" key="16">
    <source>
        <dbReference type="ARBA" id="ARBA00023277"/>
    </source>
</evidence>
<reference evidence="22 23" key="1">
    <citation type="submission" date="2020-10" db="EMBL/GenBank/DDBJ databases">
        <title>Plant Genome Project.</title>
        <authorList>
            <person name="Zhang R.-G."/>
        </authorList>
    </citation>
    <scope>NUCLEOTIDE SEQUENCE [LARGE SCALE GENOMIC DNA]</scope>
    <source>
        <strain evidence="22">FAFU-HL-1</strain>
        <tissue evidence="22">Leaf</tissue>
    </source>
</reference>
<dbReference type="EMBL" id="JADGMS010000010">
    <property type="protein sequence ID" value="KAF9673407.1"/>
    <property type="molecule type" value="Genomic_DNA"/>
</dbReference>
<dbReference type="PANTHER" id="PTHR31933:SF1">
    <property type="entry name" value="PROTEIN PECTIC ARABINOGALACTAN SYNTHESIS-RELATED"/>
    <property type="match status" value="1"/>
</dbReference>
<comment type="pathway">
    <text evidence="3">Glycan metabolism.</text>
</comment>
<dbReference type="InterPro" id="IPR017853">
    <property type="entry name" value="GH"/>
</dbReference>
<proteinExistence type="inferred from homology"/>
<evidence type="ECO:0000256" key="18">
    <source>
        <dbReference type="ARBA" id="ARBA00030350"/>
    </source>
</evidence>
<dbReference type="InterPro" id="IPR041233">
    <property type="entry name" value="Melibiase_C"/>
</dbReference>
<feature type="transmembrane region" description="Helical" evidence="20">
    <location>
        <begin position="68"/>
        <end position="88"/>
    </location>
</feature>
<dbReference type="InterPro" id="IPR013780">
    <property type="entry name" value="Glyco_hydro_b"/>
</dbReference>
<dbReference type="InterPro" id="IPR024709">
    <property type="entry name" value="FucosylTrfase_pln"/>
</dbReference>
<keyword evidence="23" id="KW-1185">Reference proteome</keyword>
<evidence type="ECO:0000256" key="6">
    <source>
        <dbReference type="ARBA" id="ARBA00012755"/>
    </source>
</evidence>
<comment type="similarity">
    <text evidence="5">Belongs to the glycosyl hydrolase 27 family.</text>
</comment>
<evidence type="ECO:0000256" key="19">
    <source>
        <dbReference type="SAM" id="MobiDB-lite"/>
    </source>
</evidence>
<evidence type="ECO:0000256" key="5">
    <source>
        <dbReference type="ARBA" id="ARBA00009743"/>
    </source>
</evidence>
<evidence type="ECO:0000256" key="12">
    <source>
        <dbReference type="ARBA" id="ARBA00022989"/>
    </source>
</evidence>
<dbReference type="CDD" id="cd14792">
    <property type="entry name" value="GH27"/>
    <property type="match status" value="2"/>
</dbReference>
<dbReference type="GO" id="GO:0016757">
    <property type="term" value="F:glycosyltransferase activity"/>
    <property type="evidence" value="ECO:0007669"/>
    <property type="project" value="UniProtKB-KW"/>
</dbReference>
<keyword evidence="11" id="KW-0378">Hydrolase</keyword>
<dbReference type="InterPro" id="IPR035992">
    <property type="entry name" value="Ricin_B-like_lectins"/>
</dbReference>
<accession>A0A835JPA6</accession>
<dbReference type="Gene3D" id="3.20.20.70">
    <property type="entry name" value="Aldolase class I"/>
    <property type="match status" value="2"/>
</dbReference>
<dbReference type="OrthoDB" id="5795902at2759"/>
<dbReference type="Proteomes" id="UP000657918">
    <property type="component" value="Unassembled WGS sequence"/>
</dbReference>
<comment type="caution">
    <text evidence="22">The sequence shown here is derived from an EMBL/GenBank/DDBJ whole genome shotgun (WGS) entry which is preliminary data.</text>
</comment>
<keyword evidence="17" id="KW-0326">Glycosidase</keyword>
<dbReference type="InterPro" id="IPR052272">
    <property type="entry name" value="GT106_glycosyltransferase"/>
</dbReference>
<evidence type="ECO:0000256" key="17">
    <source>
        <dbReference type="ARBA" id="ARBA00023295"/>
    </source>
</evidence>
<evidence type="ECO:0000256" key="8">
    <source>
        <dbReference type="ARBA" id="ARBA00022679"/>
    </source>
</evidence>
<feature type="domain" description="Alpha galactosidase C-terminal" evidence="21">
    <location>
        <begin position="1700"/>
        <end position="1780"/>
    </location>
</feature>
<feature type="compositionally biased region" description="Basic and acidic residues" evidence="19">
    <location>
        <begin position="32"/>
        <end position="42"/>
    </location>
</feature>
<feature type="domain" description="Alpha galactosidase C-terminal" evidence="21">
    <location>
        <begin position="1139"/>
        <end position="1215"/>
    </location>
</feature>
<evidence type="ECO:0000256" key="4">
    <source>
        <dbReference type="ARBA" id="ARBA00007737"/>
    </source>
</evidence>